<dbReference type="SUPFAM" id="SSF58087">
    <property type="entry name" value="Variant surface glycoprotein (N-terminal domain)"/>
    <property type="match status" value="1"/>
</dbReference>
<proteinExistence type="predicted"/>
<feature type="compositionally biased region" description="Basic residues" evidence="1">
    <location>
        <begin position="35"/>
        <end position="56"/>
    </location>
</feature>
<dbReference type="EMBL" id="KC611686">
    <property type="protein sequence ID" value="AGH59117.1"/>
    <property type="molecule type" value="Genomic_DNA"/>
</dbReference>
<reference evidence="2" key="1">
    <citation type="submission" date="2013-02" db="EMBL/GenBank/DDBJ databases">
        <authorList>
            <person name="Cross G.A.M."/>
            <person name="Kim H.-S."/>
            <person name="Wickstead B."/>
        </authorList>
    </citation>
    <scope>NUCLEOTIDE SEQUENCE</scope>
    <source>
        <strain evidence="2">Lister 427</strain>
    </source>
</reference>
<sequence length="472" mass="51527">TTNSKLTPSKDHGHNAAFPTGGSSDNYVRTSSSRRQLHSRHTQGNLRRRVTKKTSTNKHTADHTLKAQLIKAQLIAALAATTQQKLQAQAIVNLYRRCIERETIANRKATVEDLTKLADMALHFGRHDALKHQQATAVKPVAEQQANTGSAVVKAITLKGGTPGLTSSRCHLKEYSKATTTGDKHQHWATQQLTLRKLEPVTGADSNTPNAAQLCVGAQNYECTQQGAYVSIQGGKLSTTTAANPPTGAKKKSPAYLTIFVGSDEKAQQFAVLDTELMQAARNQEPPSTSCNPHEQLEDLEFLEDAAAAADTEHKRPTANAKNKQNLQVTVKNLCGGKESEFNSKFWKTFDDLLVPTKSGNEIEKKKLSTINGPEQLRQSIELAAMMAIIENDTKKTATCTTAVATSETTACDKKLKKLAAKKVMVANGLVKRKKQETTANREEDKKEVDKISVTECTATEEGKCDKKVRLE</sequence>
<evidence type="ECO:0000256" key="1">
    <source>
        <dbReference type="SAM" id="MobiDB-lite"/>
    </source>
</evidence>
<name>M4SWK3_9TRYP</name>
<dbReference type="Gene3D" id="1.10.470.10">
    <property type="entry name" value="Variant Surface Glycoprotein, subunit A, domain 2"/>
    <property type="match status" value="1"/>
</dbReference>
<reference evidence="2" key="2">
    <citation type="journal article" date="2014" name="Mol. Biochem. Parasitol.">
        <title>Capturing the variant surface glycoprotein repertoire (the VSGnome) of Trypanosoma brucei Lister 427.</title>
        <authorList>
            <person name="Cross G.A."/>
            <person name="Kim H.S."/>
            <person name="Wickstead B."/>
        </authorList>
    </citation>
    <scope>NUCLEOTIDE SEQUENCE</scope>
    <source>
        <strain evidence="2">Lister 427</strain>
    </source>
</reference>
<protein>
    <submittedName>
        <fullName evidence="2">Variant surface glycoprotein 3070</fullName>
    </submittedName>
</protein>
<evidence type="ECO:0000313" key="2">
    <source>
        <dbReference type="EMBL" id="AGH59117.1"/>
    </source>
</evidence>
<feature type="region of interest" description="Disordered" evidence="1">
    <location>
        <begin position="1"/>
        <end position="61"/>
    </location>
</feature>
<feature type="non-terminal residue" evidence="2">
    <location>
        <position position="1"/>
    </location>
</feature>
<feature type="compositionally biased region" description="Polar residues" evidence="1">
    <location>
        <begin position="21"/>
        <end position="34"/>
    </location>
</feature>
<dbReference type="VEuPathDB" id="TriTrypDB:Tb427_000295400"/>
<organism evidence="2">
    <name type="scientific">Trypanosoma brucei</name>
    <dbReference type="NCBI Taxonomy" id="5691"/>
    <lineage>
        <taxon>Eukaryota</taxon>
        <taxon>Discoba</taxon>
        <taxon>Euglenozoa</taxon>
        <taxon>Kinetoplastea</taxon>
        <taxon>Metakinetoplastina</taxon>
        <taxon>Trypanosomatida</taxon>
        <taxon>Trypanosomatidae</taxon>
        <taxon>Trypanosoma</taxon>
    </lineage>
</organism>
<dbReference type="AlphaFoldDB" id="M4SWK3"/>
<accession>M4SWK3</accession>